<evidence type="ECO:0000256" key="1">
    <source>
        <dbReference type="ARBA" id="ARBA00001933"/>
    </source>
</evidence>
<keyword evidence="5 7" id="KW-0456">Lyase</keyword>
<dbReference type="Gene3D" id="3.90.1150.170">
    <property type="match status" value="1"/>
</dbReference>
<reference evidence="8" key="1">
    <citation type="submission" date="2021-01" db="EMBL/GenBank/DDBJ databases">
        <authorList>
            <person name="Corre E."/>
            <person name="Pelletier E."/>
            <person name="Niang G."/>
            <person name="Scheremetjew M."/>
            <person name="Finn R."/>
            <person name="Kale V."/>
            <person name="Holt S."/>
            <person name="Cochrane G."/>
            <person name="Meng A."/>
            <person name="Brown T."/>
            <person name="Cohen L."/>
        </authorList>
    </citation>
    <scope>NUCLEOTIDE SEQUENCE</scope>
    <source>
        <strain evidence="8">RCC927</strain>
    </source>
</reference>
<sequence length="514" mass="56373">MCVSSFARSNGAAAGNGAAAAKETAAAQPAAAHAGVHETLKQAWARVFAYATGDGRDRAEPVARFQQPEDLHKIVGIGLDEQPTTQNLLEMVDNIFKYSIRSNHPCFFNQMGMGGTEVIGILGEAIAAAVNHAMYTYEMAPVTTLMERELIAQLLKLAGFESGDGMFNPGGSMSNAHAMLLARHQASSLTKTEGLHGYSKQLVAFTSAESHYCFERSGLLLGLGTENVIKVPVDDCGIMIPSELERLLEECVAAGKQPFFVNATAGSTVYGAVDPIRACHAAAKKVGAWFHVDGAWGSSALMSERHRGILDGVELADSLSWNFHKLGGMPQSCSVLLCKDEQIMRDALKLGGDCSYLYHEQPYDVSIDSGEKSLQCGRRPDSIKLWLTWKMLGTQKMGERIDKQMANKESFIGMLRNRSDVFEMVCEPGFCNVCFWYKPKGSDLAKEQVHELTARIKQGMMLEGRCMVNYQPRGDRPNFFRMVFTNPEAEDQDLKLALDEIERIGDEVIKTLSC</sequence>
<evidence type="ECO:0000256" key="4">
    <source>
        <dbReference type="ARBA" id="ARBA00022898"/>
    </source>
</evidence>
<dbReference type="InterPro" id="IPR015424">
    <property type="entry name" value="PyrdxlP-dep_Trfase"/>
</dbReference>
<evidence type="ECO:0000256" key="7">
    <source>
        <dbReference type="RuleBase" id="RU000382"/>
    </source>
</evidence>
<proteinExistence type="inferred from homology"/>
<dbReference type="AlphaFoldDB" id="A0A7S3BIL3"/>
<evidence type="ECO:0008006" key="9">
    <source>
        <dbReference type="Google" id="ProtNLM"/>
    </source>
</evidence>
<evidence type="ECO:0000256" key="2">
    <source>
        <dbReference type="ARBA" id="ARBA00009533"/>
    </source>
</evidence>
<dbReference type="GO" id="GO:0019752">
    <property type="term" value="P:carboxylic acid metabolic process"/>
    <property type="evidence" value="ECO:0007669"/>
    <property type="project" value="InterPro"/>
</dbReference>
<feature type="modified residue" description="N6-(pyridoxal phosphate)lysine" evidence="6">
    <location>
        <position position="325"/>
    </location>
</feature>
<keyword evidence="4 6" id="KW-0663">Pyridoxal phosphate</keyword>
<dbReference type="SUPFAM" id="SSF53383">
    <property type="entry name" value="PLP-dependent transferases"/>
    <property type="match status" value="1"/>
</dbReference>
<dbReference type="Pfam" id="PF00282">
    <property type="entry name" value="Pyridoxal_deC"/>
    <property type="match status" value="1"/>
</dbReference>
<name>A0A7S3BIL3_9VIRI</name>
<dbReference type="InterPro" id="IPR015421">
    <property type="entry name" value="PyrdxlP-dep_Trfase_major"/>
</dbReference>
<evidence type="ECO:0000313" key="8">
    <source>
        <dbReference type="EMBL" id="CAE0136314.1"/>
    </source>
</evidence>
<evidence type="ECO:0000256" key="3">
    <source>
        <dbReference type="ARBA" id="ARBA00022793"/>
    </source>
</evidence>
<evidence type="ECO:0000256" key="5">
    <source>
        <dbReference type="ARBA" id="ARBA00023239"/>
    </source>
</evidence>
<comment type="similarity">
    <text evidence="2 7">Belongs to the group II decarboxylase family.</text>
</comment>
<organism evidence="8">
    <name type="scientific">Prasinoderma singulare</name>
    <dbReference type="NCBI Taxonomy" id="676789"/>
    <lineage>
        <taxon>Eukaryota</taxon>
        <taxon>Viridiplantae</taxon>
        <taxon>Prasinodermophyta</taxon>
        <taxon>Prasinodermophyceae</taxon>
        <taxon>Prasinodermales</taxon>
        <taxon>Prasinodermaceae</taxon>
        <taxon>Prasinoderma</taxon>
    </lineage>
</organism>
<dbReference type="GO" id="GO:0016831">
    <property type="term" value="F:carboxy-lyase activity"/>
    <property type="evidence" value="ECO:0007669"/>
    <property type="project" value="UniProtKB-KW"/>
</dbReference>
<dbReference type="Gene3D" id="3.40.640.10">
    <property type="entry name" value="Type I PLP-dependent aspartate aminotransferase-like (Major domain)"/>
    <property type="match status" value="1"/>
</dbReference>
<dbReference type="PANTHER" id="PTHR45677:SF8">
    <property type="entry name" value="CYSTEINE SULFINIC ACID DECARBOXYLASE"/>
    <property type="match status" value="1"/>
</dbReference>
<dbReference type="GO" id="GO:0005737">
    <property type="term" value="C:cytoplasm"/>
    <property type="evidence" value="ECO:0007669"/>
    <property type="project" value="TreeGrafter"/>
</dbReference>
<evidence type="ECO:0000256" key="6">
    <source>
        <dbReference type="PIRSR" id="PIRSR602129-50"/>
    </source>
</evidence>
<accession>A0A7S3BIL3</accession>
<keyword evidence="3" id="KW-0210">Decarboxylase</keyword>
<dbReference type="InterPro" id="IPR002129">
    <property type="entry name" value="PyrdxlP-dep_de-COase"/>
</dbReference>
<comment type="cofactor">
    <cofactor evidence="1 6 7">
        <name>pyridoxal 5'-phosphate</name>
        <dbReference type="ChEBI" id="CHEBI:597326"/>
    </cofactor>
</comment>
<gene>
    <name evidence="8" type="ORF">PSIN1315_LOCUS5847</name>
</gene>
<dbReference type="PANTHER" id="PTHR45677">
    <property type="entry name" value="GLUTAMATE DECARBOXYLASE-RELATED"/>
    <property type="match status" value="1"/>
</dbReference>
<dbReference type="GO" id="GO:0030170">
    <property type="term" value="F:pyridoxal phosphate binding"/>
    <property type="evidence" value="ECO:0007669"/>
    <property type="project" value="InterPro"/>
</dbReference>
<protein>
    <recommendedName>
        <fullName evidence="9">Glutamate decarboxylase</fullName>
    </recommendedName>
</protein>
<dbReference type="EMBL" id="HBHY01009074">
    <property type="protein sequence ID" value="CAE0136314.1"/>
    <property type="molecule type" value="Transcribed_RNA"/>
</dbReference>